<dbReference type="InterPro" id="IPR013519">
    <property type="entry name" value="Int_alpha_beta-p"/>
</dbReference>
<keyword evidence="1 4" id="KW-0732">Signal</keyword>
<evidence type="ECO:0000313" key="6">
    <source>
        <dbReference type="EMBL" id="MBD0776976.1"/>
    </source>
</evidence>
<dbReference type="SUPFAM" id="SSF69318">
    <property type="entry name" value="Integrin alpha N-terminal domain"/>
    <property type="match status" value="3"/>
</dbReference>
<accession>A0ABR7V127</accession>
<dbReference type="InterPro" id="IPR028994">
    <property type="entry name" value="Integrin_alpha_N"/>
</dbReference>
<comment type="caution">
    <text evidence="6">The sequence shown here is derived from an EMBL/GenBank/DDBJ whole genome shotgun (WGS) entry which is preliminary data.</text>
</comment>
<evidence type="ECO:0000259" key="5">
    <source>
        <dbReference type="Pfam" id="PF07593"/>
    </source>
</evidence>
<feature type="domain" description="ASPIC/UnbV" evidence="5">
    <location>
        <begin position="532"/>
        <end position="598"/>
    </location>
</feature>
<gene>
    <name evidence="6" type="ORF">HPE56_04145</name>
</gene>
<feature type="chain" id="PRO_5045755368" evidence="4">
    <location>
        <begin position="23"/>
        <end position="1112"/>
    </location>
</feature>
<protein>
    <submittedName>
        <fullName evidence="6">VCBS repeat-containing protein</fullName>
    </submittedName>
</protein>
<evidence type="ECO:0000313" key="7">
    <source>
        <dbReference type="Proteomes" id="UP001166021"/>
    </source>
</evidence>
<keyword evidence="7" id="KW-1185">Reference proteome</keyword>
<dbReference type="EMBL" id="JABTCF010000001">
    <property type="protein sequence ID" value="MBD0776976.1"/>
    <property type="molecule type" value="Genomic_DNA"/>
</dbReference>
<keyword evidence="2" id="KW-0677">Repeat</keyword>
<dbReference type="SMART" id="SM00191">
    <property type="entry name" value="Int_alpha"/>
    <property type="match status" value="3"/>
</dbReference>
<proteinExistence type="predicted"/>
<name>A0ABR7V127_9FLAO</name>
<evidence type="ECO:0000256" key="3">
    <source>
        <dbReference type="ARBA" id="ARBA00023180"/>
    </source>
</evidence>
<reference evidence="6" key="1">
    <citation type="submission" date="2020-05" db="EMBL/GenBank/DDBJ databases">
        <title>The draft genome sequence of Maribacter sp. ANRC-HE7.</title>
        <authorList>
            <person name="Mu L."/>
        </authorList>
    </citation>
    <scope>NUCLEOTIDE SEQUENCE</scope>
    <source>
        <strain evidence="6">ANRC-HE7</strain>
    </source>
</reference>
<dbReference type="PANTHER" id="PTHR16026">
    <property type="entry name" value="CARTILAGE ACIDIC PROTEIN 1"/>
    <property type="match status" value="1"/>
</dbReference>
<dbReference type="Pfam" id="PF07593">
    <property type="entry name" value="UnbV_ASPIC"/>
    <property type="match status" value="1"/>
</dbReference>
<dbReference type="Proteomes" id="UP001166021">
    <property type="component" value="Unassembled WGS sequence"/>
</dbReference>
<dbReference type="Gene3D" id="2.130.10.130">
    <property type="entry name" value="Integrin alpha, N-terminal"/>
    <property type="match status" value="3"/>
</dbReference>
<dbReference type="InterPro" id="IPR027039">
    <property type="entry name" value="Crtac1"/>
</dbReference>
<sequence>MRYGIGLCICVFVLISFENTYAQNEDKLFTKLDPAQTNIHFNNEVKDTRDQNILMYSNFYGGAGVGVGDINNDGLLDLFFAGNQVPDKLYLNKGGMTFDDITDKAGIIDNGGWSSGVLFGDVNNDGLQDIYVTRELYDHQPEVRRNKLYINNGDNTFTEKSKEWGIDNSERTRHATFLDYDKDGDLDLFLLNQPPNPGDYSDFKGTDLSLERYGPVFYENRGTTFVDISKKTGVHKTGFPNSVTASDLNNDGWTDLYVANDFWVKDYIYINNGDGTFTDKVDELASHISFSSMGVDVGDIDNDGNLDVMVLDMVAEDNFRLKAHMSGMNPKTFWKVVDDGGHYQYMFNVFHYNNGDAQFSDIAQLTNMAATDWSWSNLIADFDNDGWKDVFITNGLLYDIRNTDAARAFSKHIESSVYKYLQENAAVENITVWDIVDIEKAMNLNPSIKLSNYAYKNNKDLTFEKKTMDWGLDQKTFSNGSAYADLDNDGDLDLIINNLNDVALLYRNNAEKRTNSNFIRIKPIADKPGVVALGTRIWVEIEGQKQLFEITSVRGMYSTSEQIAHFGLYDKTKVDNVTVIWPDGNRNILKNVKAGQTVEVKYSKSKAIEAPTSTEGHQPFFTNTTDKVGLDISHKENRFDDYAKQELLPHKMSTMGPSLAVGDVNGDGLDDFFIGGASGQEGKILVQNEMGSFAPLPSPSIAEDKKSEDVGAAFFDSDGDGDLDLYVVSGGNEFMRNSLEYKDRLYINNGAGVFNRANEALPELYSSGSKVYPHDLDNDGDLDLFVAARQIPWSYPEPASSSILLNENGQFRDVTKTMANDLINIGMVNDASWTDFDGDGNKDLVVVGEWMEVTLLKYDNNQFINVTEGSGLENTTGWWFSIESMDIDNDGDQDFVAGNLGLNYKYKATQEEPFEVYYHDFDNNGSKDIVLAYYNFGTKYPLRGFVSSTSQVPALKGKFKTFEQFASADVFEVYGKRSLDRALNYKAKTFASAYIENLGNGKFKIHQLPMKAQFSSINDILIKDYNGDANLDILIAGNLYNSEIETARNDAGKGLLMVGDGKGNFEAIPKDISGFFAPYNVKVMKEIRIKNEPHILLGCNDDRLQIIRIEGN</sequence>
<dbReference type="PANTHER" id="PTHR16026:SF0">
    <property type="entry name" value="CARTILAGE ACIDIC PROTEIN 1"/>
    <property type="match status" value="1"/>
</dbReference>
<organism evidence="6 7">
    <name type="scientific">Maribacter aquimaris</name>
    <dbReference type="NCBI Taxonomy" id="2737171"/>
    <lineage>
        <taxon>Bacteria</taxon>
        <taxon>Pseudomonadati</taxon>
        <taxon>Bacteroidota</taxon>
        <taxon>Flavobacteriia</taxon>
        <taxon>Flavobacteriales</taxon>
        <taxon>Flavobacteriaceae</taxon>
        <taxon>Maribacter</taxon>
    </lineage>
</organism>
<evidence type="ECO:0000256" key="4">
    <source>
        <dbReference type="SAM" id="SignalP"/>
    </source>
</evidence>
<feature type="signal peptide" evidence="4">
    <location>
        <begin position="1"/>
        <end position="22"/>
    </location>
</feature>
<evidence type="ECO:0000256" key="1">
    <source>
        <dbReference type="ARBA" id="ARBA00022729"/>
    </source>
</evidence>
<dbReference type="Pfam" id="PF13517">
    <property type="entry name" value="FG-GAP_3"/>
    <property type="match status" value="6"/>
</dbReference>
<keyword evidence="3" id="KW-0325">Glycoprotein</keyword>
<evidence type="ECO:0000256" key="2">
    <source>
        <dbReference type="ARBA" id="ARBA00022737"/>
    </source>
</evidence>
<dbReference type="InterPro" id="IPR013517">
    <property type="entry name" value="FG-GAP"/>
</dbReference>
<dbReference type="InterPro" id="IPR011519">
    <property type="entry name" value="UnbV_ASPIC"/>
</dbReference>